<accession>A0AAW2ZVW1</accession>
<reference evidence="1 2" key="1">
    <citation type="submission" date="2024-02" db="EMBL/GenBank/DDBJ databases">
        <title>FIRST GENOME SEQUENCES OF Leishmania (Viannia) shawi, Leishmania (Viannia) lindenbergi AND Leishmania (Viannia) utingensis.</title>
        <authorList>
            <person name="Resadore F."/>
            <person name="Custodio M.G.F."/>
            <person name="Boite M.C."/>
            <person name="Cupolillo E."/>
            <person name="Ferreira G.E.M."/>
        </authorList>
    </citation>
    <scope>NUCLEOTIDE SEQUENCE [LARGE SCALE GENOMIC DNA]</scope>
    <source>
        <strain evidence="1 2">MHOM/BR/1966/M15733</strain>
    </source>
</reference>
<dbReference type="AlphaFoldDB" id="A0AAW2ZVW1"/>
<sequence length="188" mass="20341">MTHLAYYYPQLSGRLVLLPNGESTIGLLDSSTFFVEATCDKTLRELLDEQANTTRCSSGGEHMGNGGKRLPFVLPLFDLPAVAKVLFAPYNPPTEHTVKNPLFTLLRTRFACSGIALGVRISHSLCNAHGLFLIVQHLTELYRKLKTDGGNAAATPVVALGPAVLECPSYSANLRVDATPDELEEALS</sequence>
<dbReference type="InterPro" id="IPR023213">
    <property type="entry name" value="CAT-like_dom_sf"/>
</dbReference>
<protein>
    <submittedName>
        <fullName evidence="1">Transferase family</fullName>
    </submittedName>
</protein>
<organism evidence="1 2">
    <name type="scientific">Leishmania lindenbergi</name>
    <dbReference type="NCBI Taxonomy" id="651832"/>
    <lineage>
        <taxon>Eukaryota</taxon>
        <taxon>Discoba</taxon>
        <taxon>Euglenozoa</taxon>
        <taxon>Kinetoplastea</taxon>
        <taxon>Metakinetoplastina</taxon>
        <taxon>Trypanosomatida</taxon>
        <taxon>Trypanosomatidae</taxon>
        <taxon>Leishmaniinae</taxon>
        <taxon>Leishmania</taxon>
    </lineage>
</organism>
<name>A0AAW2ZVW1_9TRYP</name>
<dbReference type="Pfam" id="PF02458">
    <property type="entry name" value="Transferase"/>
    <property type="match status" value="1"/>
</dbReference>
<evidence type="ECO:0000313" key="2">
    <source>
        <dbReference type="Proteomes" id="UP001500131"/>
    </source>
</evidence>
<keyword evidence="2" id="KW-1185">Reference proteome</keyword>
<dbReference type="GO" id="GO:0016740">
    <property type="term" value="F:transferase activity"/>
    <property type="evidence" value="ECO:0007669"/>
    <property type="project" value="UniProtKB-KW"/>
</dbReference>
<comment type="caution">
    <text evidence="1">The sequence shown here is derived from an EMBL/GenBank/DDBJ whole genome shotgun (WGS) entry which is preliminary data.</text>
</comment>
<proteinExistence type="predicted"/>
<gene>
    <name evidence="1" type="ORF">Q4I31_007394</name>
</gene>
<evidence type="ECO:0000313" key="1">
    <source>
        <dbReference type="EMBL" id="KAL0494291.1"/>
    </source>
</evidence>
<dbReference type="EMBL" id="JBAMZK010000036">
    <property type="protein sequence ID" value="KAL0494291.1"/>
    <property type="molecule type" value="Genomic_DNA"/>
</dbReference>
<dbReference type="Proteomes" id="UP001500131">
    <property type="component" value="Unassembled WGS sequence"/>
</dbReference>
<dbReference type="Gene3D" id="3.30.559.10">
    <property type="entry name" value="Chloramphenicol acetyltransferase-like domain"/>
    <property type="match status" value="1"/>
</dbReference>
<keyword evidence="1" id="KW-0808">Transferase</keyword>